<feature type="compositionally biased region" description="Low complexity" evidence="1">
    <location>
        <begin position="10"/>
        <end position="20"/>
    </location>
</feature>
<gene>
    <name evidence="2" type="ORF">MVEN_02651300</name>
</gene>
<reference evidence="2" key="1">
    <citation type="submission" date="2020-05" db="EMBL/GenBank/DDBJ databases">
        <title>Mycena genomes resolve the evolution of fungal bioluminescence.</title>
        <authorList>
            <person name="Tsai I.J."/>
        </authorList>
    </citation>
    <scope>NUCLEOTIDE SEQUENCE</scope>
    <source>
        <strain evidence="2">CCC161011</strain>
    </source>
</reference>
<name>A0A8H6WNX1_9AGAR</name>
<feature type="region of interest" description="Disordered" evidence="1">
    <location>
        <begin position="212"/>
        <end position="326"/>
    </location>
</feature>
<comment type="caution">
    <text evidence="2">The sequence shown here is derived from an EMBL/GenBank/DDBJ whole genome shotgun (WGS) entry which is preliminary data.</text>
</comment>
<sequence>MTNKRGRGGAATRGTGARAKPPARAKRSADDPEADFETPPAPKRKKAVPIPEPRQLPERATKPDHPGDPDAPRAKHTHLEKQADDAQRAAALEDRQRRREKALAEIAKLNAEQDAADAEERENTIYGLDDVPFGDMDVDDPQAAHNEDEAILNVTEEDFARAENDEAYLSAPEYSDKPKAAPVKRMKKPAKGETRAAIDAATKVVVAGKSRGVNAGPAVKKKGVQNSDAAAASSKAGISKRWTQARSGSKTLPAEPDGLNTFDGGLSHADASAERPNFAAEPRVPRKNNEMVTIVVSSDEETPSRPAEGKRKSIAPHEHPIKNKPATRLPALSFVSKTPTIVKSESSSSSSFTPASSADVNGMPAFIAGTWGGIFLPACYRALYRSHEPMGLGVFGKNPKDTVAILQKVLDETYPGNTWVLQWGDSICSKVVSRIGERRSAIARFPTQLVDEKYKGPDFYKPLESPIPGSRVPDPDKIAADVRDALRANGPAFFKYPTPAHLSNLDPMDPTYIKPTGYLESSVIADTVKQFIKDEEFGVFVTETADGEVLDFSELPTGLLGMAAAATERAYKNHITGVRVTKVPEFSSANYGTAVAGFITSIKKFRTSRWESIIESCGGGVMQLTADPVASDSVNLDGVRENMYIPSSPN</sequence>
<evidence type="ECO:0000313" key="3">
    <source>
        <dbReference type="Proteomes" id="UP000620124"/>
    </source>
</evidence>
<feature type="region of interest" description="Disordered" evidence="1">
    <location>
        <begin position="166"/>
        <end position="195"/>
    </location>
</feature>
<feature type="compositionally biased region" description="Low complexity" evidence="1">
    <location>
        <begin position="227"/>
        <end position="236"/>
    </location>
</feature>
<feature type="region of interest" description="Disordered" evidence="1">
    <location>
        <begin position="1"/>
        <end position="98"/>
    </location>
</feature>
<dbReference type="EMBL" id="JACAZI010000072">
    <property type="protein sequence ID" value="KAF7324272.1"/>
    <property type="molecule type" value="Genomic_DNA"/>
</dbReference>
<feature type="compositionally biased region" description="Basic and acidic residues" evidence="1">
    <location>
        <begin position="55"/>
        <end position="98"/>
    </location>
</feature>
<proteinExistence type="predicted"/>
<feature type="compositionally biased region" description="Basic and acidic residues" evidence="1">
    <location>
        <begin position="307"/>
        <end position="321"/>
    </location>
</feature>
<organism evidence="2 3">
    <name type="scientific">Mycena venus</name>
    <dbReference type="NCBI Taxonomy" id="2733690"/>
    <lineage>
        <taxon>Eukaryota</taxon>
        <taxon>Fungi</taxon>
        <taxon>Dikarya</taxon>
        <taxon>Basidiomycota</taxon>
        <taxon>Agaricomycotina</taxon>
        <taxon>Agaricomycetes</taxon>
        <taxon>Agaricomycetidae</taxon>
        <taxon>Agaricales</taxon>
        <taxon>Marasmiineae</taxon>
        <taxon>Mycenaceae</taxon>
        <taxon>Mycena</taxon>
    </lineage>
</organism>
<feature type="compositionally biased region" description="Polar residues" evidence="1">
    <location>
        <begin position="241"/>
        <end position="250"/>
    </location>
</feature>
<dbReference type="OrthoDB" id="3070163at2759"/>
<evidence type="ECO:0000313" key="2">
    <source>
        <dbReference type="EMBL" id="KAF7324272.1"/>
    </source>
</evidence>
<evidence type="ECO:0000256" key="1">
    <source>
        <dbReference type="SAM" id="MobiDB-lite"/>
    </source>
</evidence>
<dbReference type="Proteomes" id="UP000620124">
    <property type="component" value="Unassembled WGS sequence"/>
</dbReference>
<protein>
    <submittedName>
        <fullName evidence="2">Uncharacterized protein</fullName>
    </submittedName>
</protein>
<accession>A0A8H6WNX1</accession>
<dbReference type="AlphaFoldDB" id="A0A8H6WNX1"/>
<keyword evidence="3" id="KW-1185">Reference proteome</keyword>